<reference evidence="2 3" key="1">
    <citation type="submission" date="2019-04" db="EMBL/GenBank/DDBJ databases">
        <title>Comparative genomics and transcriptomics to analyze fruiting body development in filamentous ascomycetes.</title>
        <authorList>
            <consortium name="DOE Joint Genome Institute"/>
            <person name="Lutkenhaus R."/>
            <person name="Traeger S."/>
            <person name="Breuer J."/>
            <person name="Kuo A."/>
            <person name="Lipzen A."/>
            <person name="Pangilinan J."/>
            <person name="Dilworth D."/>
            <person name="Sandor L."/>
            <person name="Poggeler S."/>
            <person name="Barry K."/>
            <person name="Grigoriev I.V."/>
            <person name="Nowrousian M."/>
        </authorList>
    </citation>
    <scope>NUCLEOTIDE SEQUENCE [LARGE SCALE GENOMIC DNA]</scope>
    <source>
        <strain evidence="2 3">CBS 389.68</strain>
    </source>
</reference>
<protein>
    <submittedName>
        <fullName evidence="2">Uncharacterized protein</fullName>
    </submittedName>
</protein>
<accession>A0A4S2MMU3</accession>
<evidence type="ECO:0000313" key="3">
    <source>
        <dbReference type="Proteomes" id="UP000298138"/>
    </source>
</evidence>
<dbReference type="EMBL" id="ML220143">
    <property type="protein sequence ID" value="TGZ78285.1"/>
    <property type="molecule type" value="Genomic_DNA"/>
</dbReference>
<organism evidence="2 3">
    <name type="scientific">Ascodesmis nigricans</name>
    <dbReference type="NCBI Taxonomy" id="341454"/>
    <lineage>
        <taxon>Eukaryota</taxon>
        <taxon>Fungi</taxon>
        <taxon>Dikarya</taxon>
        <taxon>Ascomycota</taxon>
        <taxon>Pezizomycotina</taxon>
        <taxon>Pezizomycetes</taxon>
        <taxon>Pezizales</taxon>
        <taxon>Ascodesmidaceae</taxon>
        <taxon>Ascodesmis</taxon>
    </lineage>
</organism>
<proteinExistence type="predicted"/>
<keyword evidence="3" id="KW-1185">Reference proteome</keyword>
<evidence type="ECO:0000313" key="2">
    <source>
        <dbReference type="EMBL" id="TGZ78285.1"/>
    </source>
</evidence>
<evidence type="ECO:0000256" key="1">
    <source>
        <dbReference type="SAM" id="MobiDB-lite"/>
    </source>
</evidence>
<dbReference type="AlphaFoldDB" id="A0A4S2MMU3"/>
<dbReference type="InParanoid" id="A0A4S2MMU3"/>
<dbReference type="Proteomes" id="UP000298138">
    <property type="component" value="Unassembled WGS sequence"/>
</dbReference>
<sequence>MSTVPVLFSSDLGFPDLQTVCSPPSSPVSSLLSSLPCPPLPWSWCRQPASADTPRSRQPPTPLPTSHLPPPTTVQRPLFLPPPPLSPLPLNNCPLHALPRPISPRRQL</sequence>
<feature type="compositionally biased region" description="Pro residues" evidence="1">
    <location>
        <begin position="57"/>
        <end position="72"/>
    </location>
</feature>
<name>A0A4S2MMU3_9PEZI</name>
<feature type="region of interest" description="Disordered" evidence="1">
    <location>
        <begin position="48"/>
        <end position="85"/>
    </location>
</feature>
<gene>
    <name evidence="2" type="ORF">EX30DRAFT_162340</name>
</gene>